<evidence type="ECO:0000256" key="2">
    <source>
        <dbReference type="ARBA" id="ARBA00023125"/>
    </source>
</evidence>
<dbReference type="InterPro" id="IPR011010">
    <property type="entry name" value="DNA_brk_join_enz"/>
</dbReference>
<keyword evidence="3" id="KW-0233">DNA recombination</keyword>
<gene>
    <name evidence="6" type="ORF">OIK42_19215</name>
</gene>
<dbReference type="PANTHER" id="PTHR34605">
    <property type="entry name" value="PHAGE_INTEGRASE DOMAIN-CONTAINING PROTEIN"/>
    <property type="match status" value="1"/>
</dbReference>
<evidence type="ECO:0000256" key="1">
    <source>
        <dbReference type="ARBA" id="ARBA00022908"/>
    </source>
</evidence>
<dbReference type="EMBL" id="JAQQXP010000004">
    <property type="protein sequence ID" value="MDC8832889.1"/>
    <property type="molecule type" value="Genomic_DNA"/>
</dbReference>
<dbReference type="Pfam" id="PF00589">
    <property type="entry name" value="Phage_integrase"/>
    <property type="match status" value="1"/>
</dbReference>
<evidence type="ECO:0000313" key="7">
    <source>
        <dbReference type="Proteomes" id="UP001218788"/>
    </source>
</evidence>
<name>A0ABT5L770_9ALTE</name>
<reference evidence="6 7" key="1">
    <citation type="submission" date="2022-10" db="EMBL/GenBank/DDBJ databases">
        <title>Alteromonas sp. chi3 Genome sequencing.</title>
        <authorList>
            <person name="Park S."/>
        </authorList>
    </citation>
    <scope>NUCLEOTIDE SEQUENCE [LARGE SCALE GENOMIC DNA]</scope>
    <source>
        <strain evidence="7">chi3</strain>
    </source>
</reference>
<evidence type="ECO:0000259" key="5">
    <source>
        <dbReference type="PROSITE" id="PS51900"/>
    </source>
</evidence>
<dbReference type="PROSITE" id="PS51900">
    <property type="entry name" value="CB"/>
    <property type="match status" value="1"/>
</dbReference>
<dbReference type="SUPFAM" id="SSF47823">
    <property type="entry name" value="lambda integrase-like, N-terminal domain"/>
    <property type="match status" value="1"/>
</dbReference>
<sequence>MTRLTNLSIRDSVTKKMVLDNLNEFRRDVLDDMADNTKKAYLSDFEQYLSFCDIHQCPAMSDDWKVTKDSIKAYFLTLMDSEIKNASIKRKLSAIKFFIGIAELPDPFKHSKLLRDFVANKLKKKPAAQDQAEPITAEVLKELNDTFNPNSLLDIRNKLLVNLAFDTLFRASNLTGIQLHHIHRASNSVFAPYSKTDQEGHGIYGYISPRTLALLDMWLNATGITEGMVFRNLSPKHTLQDSSMGYQAMYKTFKTFGARLNNGQEFSCHSTRVGATVSMTEKNRPLIQIIQAGNWKSERMAVRYGERSNVAKGGMAGIL</sequence>
<keyword evidence="1" id="KW-0229">DNA integration</keyword>
<dbReference type="InterPro" id="IPR013762">
    <property type="entry name" value="Integrase-like_cat_sf"/>
</dbReference>
<keyword evidence="7" id="KW-1185">Reference proteome</keyword>
<proteinExistence type="predicted"/>
<dbReference type="PANTHER" id="PTHR34605:SF4">
    <property type="entry name" value="DNA ADENINE METHYLTRANSFERASE"/>
    <property type="match status" value="1"/>
</dbReference>
<dbReference type="Gene3D" id="1.10.150.130">
    <property type="match status" value="1"/>
</dbReference>
<evidence type="ECO:0000313" key="6">
    <source>
        <dbReference type="EMBL" id="MDC8832889.1"/>
    </source>
</evidence>
<protein>
    <submittedName>
        <fullName evidence="6">Tyrosine-type recombinase/integrase</fullName>
    </submittedName>
</protein>
<evidence type="ECO:0000256" key="3">
    <source>
        <dbReference type="ARBA" id="ARBA00023172"/>
    </source>
</evidence>
<dbReference type="Proteomes" id="UP001218788">
    <property type="component" value="Unassembled WGS sequence"/>
</dbReference>
<dbReference type="InterPro" id="IPR010998">
    <property type="entry name" value="Integrase_recombinase_N"/>
</dbReference>
<dbReference type="InterPro" id="IPR044068">
    <property type="entry name" value="CB"/>
</dbReference>
<comment type="caution">
    <text evidence="6">The sequence shown here is derived from an EMBL/GenBank/DDBJ whole genome shotgun (WGS) entry which is preliminary data.</text>
</comment>
<accession>A0ABT5L770</accession>
<organism evidence="6 7">
    <name type="scientific">Alteromonas gilva</name>
    <dbReference type="NCBI Taxonomy" id="2987522"/>
    <lineage>
        <taxon>Bacteria</taxon>
        <taxon>Pseudomonadati</taxon>
        <taxon>Pseudomonadota</taxon>
        <taxon>Gammaproteobacteria</taxon>
        <taxon>Alteromonadales</taxon>
        <taxon>Alteromonadaceae</taxon>
        <taxon>Alteromonas/Salinimonas group</taxon>
        <taxon>Alteromonas</taxon>
    </lineage>
</organism>
<dbReference type="InterPro" id="IPR002104">
    <property type="entry name" value="Integrase_catalytic"/>
</dbReference>
<feature type="domain" description="Core-binding (CB)" evidence="5">
    <location>
        <begin position="20"/>
        <end position="103"/>
    </location>
</feature>
<dbReference type="InterPro" id="IPR052925">
    <property type="entry name" value="Phage_Integrase-like_Recomb"/>
</dbReference>
<evidence type="ECO:0000256" key="4">
    <source>
        <dbReference type="PROSITE-ProRule" id="PRU01248"/>
    </source>
</evidence>
<keyword evidence="2 4" id="KW-0238">DNA-binding</keyword>
<dbReference type="Gene3D" id="1.10.443.10">
    <property type="entry name" value="Intergrase catalytic core"/>
    <property type="match status" value="1"/>
</dbReference>
<dbReference type="RefSeq" id="WP_273642786.1">
    <property type="nucleotide sequence ID" value="NZ_JAQQXP010000004.1"/>
</dbReference>
<dbReference type="SUPFAM" id="SSF56349">
    <property type="entry name" value="DNA breaking-rejoining enzymes"/>
    <property type="match status" value="1"/>
</dbReference>